<evidence type="ECO:0000313" key="15">
    <source>
        <dbReference type="Proteomes" id="UP000774947"/>
    </source>
</evidence>
<evidence type="ECO:0000256" key="5">
    <source>
        <dbReference type="ARBA" id="ARBA00022618"/>
    </source>
</evidence>
<evidence type="ECO:0000256" key="1">
    <source>
        <dbReference type="ARBA" id="ARBA00004651"/>
    </source>
</evidence>
<dbReference type="NCBIfam" id="NF038347">
    <property type="entry name" value="FtsX_Gpos"/>
    <property type="match status" value="1"/>
</dbReference>
<evidence type="ECO:0000256" key="7">
    <source>
        <dbReference type="ARBA" id="ARBA00022989"/>
    </source>
</evidence>
<dbReference type="Proteomes" id="UP000774947">
    <property type="component" value="Unassembled WGS sequence"/>
</dbReference>
<evidence type="ECO:0000256" key="9">
    <source>
        <dbReference type="ARBA" id="ARBA00023306"/>
    </source>
</evidence>
<dbReference type="Pfam" id="PF02687">
    <property type="entry name" value="FtsX"/>
    <property type="match status" value="1"/>
</dbReference>
<comment type="function">
    <text evidence="10">Part of the ABC transporter FtsEX involved in asymmetric cellular division facilitating the initiation of sporulation.</text>
</comment>
<comment type="subcellular location">
    <subcellularLocation>
        <location evidence="1">Cell membrane</location>
        <topology evidence="1">Multi-pass membrane protein</topology>
    </subcellularLocation>
</comment>
<dbReference type="GO" id="GO:0051301">
    <property type="term" value="P:cell division"/>
    <property type="evidence" value="ECO:0007669"/>
    <property type="project" value="UniProtKB-KW"/>
</dbReference>
<feature type="transmembrane region" description="Helical" evidence="11">
    <location>
        <begin position="21"/>
        <end position="46"/>
    </location>
</feature>
<dbReference type="InterPro" id="IPR058204">
    <property type="entry name" value="FtsX_firmicutes-type"/>
</dbReference>
<feature type="transmembrane region" description="Helical" evidence="11">
    <location>
        <begin position="170"/>
        <end position="195"/>
    </location>
</feature>
<dbReference type="GO" id="GO:0005886">
    <property type="term" value="C:plasma membrane"/>
    <property type="evidence" value="ECO:0007669"/>
    <property type="project" value="UniProtKB-SubCell"/>
</dbReference>
<keyword evidence="7 11" id="KW-1133">Transmembrane helix</keyword>
<keyword evidence="9 10" id="KW-0131">Cell cycle</keyword>
<dbReference type="PANTHER" id="PTHR47755">
    <property type="entry name" value="CELL DIVISION PROTEIN FTSX"/>
    <property type="match status" value="1"/>
</dbReference>
<dbReference type="InterPro" id="IPR040690">
    <property type="entry name" value="FtsX_ECD"/>
</dbReference>
<keyword evidence="5 10" id="KW-0132">Cell division</keyword>
<sequence>MNWTTMRNHLHDSFKSIWRNGWMAFAAISGVAVTILLVGISLALVFNVTKLSHDVENDVRVQVSIEPKTTDRQEAALKAQLQKIKHVDQVTFSSKENELKKVVRQYGNSFEMFNGDDNPLSDVFVVRATDPEKTVAIAKQAKKLDHVARANYGGTQTKKLFKTMNGIRNWGMAFSVLLLVVAIFLIANTIRITILSRQNEIEIMRLVGATRWYIRWPFILEGAWTGLLGAILPLVIIDFGYVSVYNGVGQQLTTSGYHLLTPNALLLPLNIALIVIAMLIGSLGAAVSMRRFLKI</sequence>
<evidence type="ECO:0000256" key="3">
    <source>
        <dbReference type="ARBA" id="ARBA00021907"/>
    </source>
</evidence>
<organism evidence="14 15">
    <name type="scientific">Lapidilactobacillus dextrinicus</name>
    <dbReference type="NCBI Taxonomy" id="51664"/>
    <lineage>
        <taxon>Bacteria</taxon>
        <taxon>Bacillati</taxon>
        <taxon>Bacillota</taxon>
        <taxon>Bacilli</taxon>
        <taxon>Lactobacillales</taxon>
        <taxon>Lactobacillaceae</taxon>
        <taxon>Lapidilactobacillus</taxon>
    </lineage>
</organism>
<keyword evidence="4 10" id="KW-1003">Cell membrane</keyword>
<evidence type="ECO:0000256" key="4">
    <source>
        <dbReference type="ARBA" id="ARBA00022475"/>
    </source>
</evidence>
<feature type="domain" description="ABC3 transporter permease C-terminal" evidence="12">
    <location>
        <begin position="173"/>
        <end position="292"/>
    </location>
</feature>
<keyword evidence="8 10" id="KW-0472">Membrane</keyword>
<dbReference type="Gene3D" id="3.30.70.3040">
    <property type="match status" value="1"/>
</dbReference>
<dbReference type="InterPro" id="IPR004513">
    <property type="entry name" value="FtsX"/>
</dbReference>
<feature type="domain" description="FtsX extracellular" evidence="13">
    <location>
        <begin position="59"/>
        <end position="148"/>
    </location>
</feature>
<feature type="transmembrane region" description="Helical" evidence="11">
    <location>
        <begin position="216"/>
        <end position="244"/>
    </location>
</feature>
<evidence type="ECO:0000256" key="2">
    <source>
        <dbReference type="ARBA" id="ARBA00007379"/>
    </source>
</evidence>
<evidence type="ECO:0000256" key="10">
    <source>
        <dbReference type="PIRNR" id="PIRNR003097"/>
    </source>
</evidence>
<evidence type="ECO:0000256" key="11">
    <source>
        <dbReference type="SAM" id="Phobius"/>
    </source>
</evidence>
<keyword evidence="6 11" id="KW-0812">Transmembrane</keyword>
<evidence type="ECO:0000256" key="8">
    <source>
        <dbReference type="ARBA" id="ARBA00023136"/>
    </source>
</evidence>
<accession>A0A921B4B9</accession>
<reference evidence="14" key="1">
    <citation type="journal article" date="2021" name="PeerJ">
        <title>Extensive microbial diversity within the chicken gut microbiome revealed by metagenomics and culture.</title>
        <authorList>
            <person name="Gilroy R."/>
            <person name="Ravi A."/>
            <person name="Getino M."/>
            <person name="Pursley I."/>
            <person name="Horton D.L."/>
            <person name="Alikhan N.F."/>
            <person name="Baker D."/>
            <person name="Gharbi K."/>
            <person name="Hall N."/>
            <person name="Watson M."/>
            <person name="Adriaenssens E.M."/>
            <person name="Foster-Nyarko E."/>
            <person name="Jarju S."/>
            <person name="Secka A."/>
            <person name="Antonio M."/>
            <person name="Oren A."/>
            <person name="Chaudhuri R.R."/>
            <person name="La Ragione R."/>
            <person name="Hildebrand F."/>
            <person name="Pallen M.J."/>
        </authorList>
    </citation>
    <scope>NUCLEOTIDE SEQUENCE</scope>
    <source>
        <strain evidence="14">CHK173-2119</strain>
    </source>
</reference>
<evidence type="ECO:0000313" key="14">
    <source>
        <dbReference type="EMBL" id="HJE15800.1"/>
    </source>
</evidence>
<dbReference type="PANTHER" id="PTHR47755:SF1">
    <property type="entry name" value="CELL DIVISION PROTEIN FTSX"/>
    <property type="match status" value="1"/>
</dbReference>
<proteinExistence type="inferred from homology"/>
<reference evidence="14" key="2">
    <citation type="submission" date="2021-09" db="EMBL/GenBank/DDBJ databases">
        <authorList>
            <person name="Gilroy R."/>
        </authorList>
    </citation>
    <scope>NUCLEOTIDE SEQUENCE</scope>
    <source>
        <strain evidence="14">CHK173-2119</strain>
    </source>
</reference>
<evidence type="ECO:0000259" key="12">
    <source>
        <dbReference type="Pfam" id="PF02687"/>
    </source>
</evidence>
<dbReference type="EMBL" id="DYXY01000183">
    <property type="protein sequence ID" value="HJE15800.1"/>
    <property type="molecule type" value="Genomic_DNA"/>
</dbReference>
<name>A0A921B4B9_9LACO</name>
<comment type="similarity">
    <text evidence="2 10">Belongs to the ABC-4 integral membrane protein family. FtsX subfamily.</text>
</comment>
<dbReference type="InterPro" id="IPR003838">
    <property type="entry name" value="ABC3_permease_C"/>
</dbReference>
<gene>
    <name evidence="14" type="primary">ftsX</name>
    <name evidence="14" type="ORF">K8W17_06960</name>
</gene>
<evidence type="ECO:0000256" key="6">
    <source>
        <dbReference type="ARBA" id="ARBA00022692"/>
    </source>
</evidence>
<evidence type="ECO:0000259" key="13">
    <source>
        <dbReference type="Pfam" id="PF18075"/>
    </source>
</evidence>
<dbReference type="PIRSF" id="PIRSF003097">
    <property type="entry name" value="FtsX"/>
    <property type="match status" value="1"/>
</dbReference>
<feature type="transmembrane region" description="Helical" evidence="11">
    <location>
        <begin position="264"/>
        <end position="287"/>
    </location>
</feature>
<dbReference type="RefSeq" id="WP_057754024.1">
    <property type="nucleotide sequence ID" value="NZ_CP044499.1"/>
</dbReference>
<dbReference type="Pfam" id="PF18075">
    <property type="entry name" value="FtsX_ECD"/>
    <property type="match status" value="1"/>
</dbReference>
<protein>
    <recommendedName>
        <fullName evidence="3 10">Cell division protein FtsX</fullName>
    </recommendedName>
</protein>
<dbReference type="AlphaFoldDB" id="A0A921B4B9"/>
<comment type="caution">
    <text evidence="14">The sequence shown here is derived from an EMBL/GenBank/DDBJ whole genome shotgun (WGS) entry which is preliminary data.</text>
</comment>